<dbReference type="AlphaFoldDB" id="A0A1C7LX38"/>
<sequence length="344" mass="37613">MAGFPPFPVSVNVVRASDSQLVILQDALRDNPMPRGSMIQDLSKRTGFTRRPSLKLEPLPSSSPPIYSSSPPSSSPPQTPFETLHIGYQSLSFPAAARSSPQLTDQSGSDPRKDINQREFPLWNPPLISRSPHQDHHAPPRVALKECIPQLSSTNQEPSEPAGSSTAERLTSMVRSGTTYPDFVGTRSLPKTHIPQNIPLLTAFDDVSRRVSDAPPLAVQSNILATDPLHDGSAASLLEGCCDKQPNSICLSRTALPLAGLDRAAHARTIIGPTLDPYGPSDPMSGNMPQSNNLSVLHTQRMPDNLLRSHQPQLDYLLFQLEHENDTFRIVLLLSSLRRVGLIW</sequence>
<feature type="region of interest" description="Disordered" evidence="1">
    <location>
        <begin position="95"/>
        <end position="139"/>
    </location>
</feature>
<keyword evidence="3" id="KW-1185">Reference proteome</keyword>
<feature type="compositionally biased region" description="Low complexity" evidence="1">
    <location>
        <begin position="55"/>
        <end position="72"/>
    </location>
</feature>
<evidence type="ECO:0000313" key="3">
    <source>
        <dbReference type="Proteomes" id="UP000092993"/>
    </source>
</evidence>
<dbReference type="EMBL" id="LUGG01000019">
    <property type="protein sequence ID" value="OBZ68806.1"/>
    <property type="molecule type" value="Genomic_DNA"/>
</dbReference>
<feature type="region of interest" description="Disordered" evidence="1">
    <location>
        <begin position="31"/>
        <end position="82"/>
    </location>
</feature>
<evidence type="ECO:0000313" key="2">
    <source>
        <dbReference type="EMBL" id="OBZ68806.1"/>
    </source>
</evidence>
<feature type="compositionally biased region" description="Polar residues" evidence="1">
    <location>
        <begin position="99"/>
        <end position="109"/>
    </location>
</feature>
<proteinExistence type="predicted"/>
<protein>
    <submittedName>
        <fullName evidence="2">Uncharacterized protein</fullName>
    </submittedName>
</protein>
<dbReference type="Proteomes" id="UP000092993">
    <property type="component" value="Unassembled WGS sequence"/>
</dbReference>
<gene>
    <name evidence="2" type="ORF">A0H81_11192</name>
</gene>
<organism evidence="2 3">
    <name type="scientific">Grifola frondosa</name>
    <name type="common">Maitake</name>
    <name type="synonym">Polyporus frondosus</name>
    <dbReference type="NCBI Taxonomy" id="5627"/>
    <lineage>
        <taxon>Eukaryota</taxon>
        <taxon>Fungi</taxon>
        <taxon>Dikarya</taxon>
        <taxon>Basidiomycota</taxon>
        <taxon>Agaricomycotina</taxon>
        <taxon>Agaricomycetes</taxon>
        <taxon>Polyporales</taxon>
        <taxon>Grifolaceae</taxon>
        <taxon>Grifola</taxon>
    </lineage>
</organism>
<reference evidence="2 3" key="1">
    <citation type="submission" date="2016-03" db="EMBL/GenBank/DDBJ databases">
        <title>Whole genome sequencing of Grifola frondosa 9006-11.</title>
        <authorList>
            <person name="Min B."/>
            <person name="Park H."/>
            <person name="Kim J.-G."/>
            <person name="Cho H."/>
            <person name="Oh Y.-L."/>
            <person name="Kong W.-S."/>
            <person name="Choi I.-G."/>
        </authorList>
    </citation>
    <scope>NUCLEOTIDE SEQUENCE [LARGE SCALE GENOMIC DNA]</scope>
    <source>
        <strain evidence="2 3">9006-11</strain>
    </source>
</reference>
<comment type="caution">
    <text evidence="2">The sequence shown here is derived from an EMBL/GenBank/DDBJ whole genome shotgun (WGS) entry which is preliminary data.</text>
</comment>
<accession>A0A1C7LX38</accession>
<evidence type="ECO:0000256" key="1">
    <source>
        <dbReference type="SAM" id="MobiDB-lite"/>
    </source>
</evidence>
<name>A0A1C7LX38_GRIFR</name>